<accession>A0ABS5KM22</accession>
<gene>
    <name evidence="1" type="ORF">KGQ19_09450</name>
</gene>
<organism evidence="1 2">
    <name type="scientific">Catenulispora pinistramenti</name>
    <dbReference type="NCBI Taxonomy" id="2705254"/>
    <lineage>
        <taxon>Bacteria</taxon>
        <taxon>Bacillati</taxon>
        <taxon>Actinomycetota</taxon>
        <taxon>Actinomycetes</taxon>
        <taxon>Catenulisporales</taxon>
        <taxon>Catenulisporaceae</taxon>
        <taxon>Catenulispora</taxon>
    </lineage>
</organism>
<keyword evidence="2" id="KW-1185">Reference proteome</keyword>
<evidence type="ECO:0000313" key="1">
    <source>
        <dbReference type="EMBL" id="MBS2547095.1"/>
    </source>
</evidence>
<dbReference type="InterPro" id="IPR036374">
    <property type="entry name" value="OxRdtase_Mopterin-bd_sf"/>
</dbReference>
<dbReference type="EMBL" id="JAAFYZ010000022">
    <property type="protein sequence ID" value="MBS2547095.1"/>
    <property type="molecule type" value="Genomic_DNA"/>
</dbReference>
<protein>
    <recommendedName>
        <fullName evidence="3">Oxidoreductase molybdopterin-binding domain-containing protein</fullName>
    </recommendedName>
</protein>
<sequence length="169" mass="18052">MVAEHIGAIGPAVDGAARPAQPAQPGRLVRLGGEVRSPRVLSVPELWSLPRHECEVEFTCRKSGPRRHRFAGPLLLDVARLAEPAFVPGERKDRLRFLISVRAGDGHRVVLSWAEIDPEFGNVPVLLGLARDGGALDAEGPQLVVPGDVCGARHVSGVADVRIRSDSGD</sequence>
<evidence type="ECO:0008006" key="3">
    <source>
        <dbReference type="Google" id="ProtNLM"/>
    </source>
</evidence>
<dbReference type="RefSeq" id="WP_212008698.1">
    <property type="nucleotide sequence ID" value="NZ_JAAFYZ010000022.1"/>
</dbReference>
<proteinExistence type="predicted"/>
<name>A0ABS5KM22_9ACTN</name>
<comment type="caution">
    <text evidence="1">The sequence shown here is derived from an EMBL/GenBank/DDBJ whole genome shotgun (WGS) entry which is preliminary data.</text>
</comment>
<dbReference type="SUPFAM" id="SSF56524">
    <property type="entry name" value="Oxidoreductase molybdopterin-binding domain"/>
    <property type="match status" value="1"/>
</dbReference>
<evidence type="ECO:0000313" key="2">
    <source>
        <dbReference type="Proteomes" id="UP000730482"/>
    </source>
</evidence>
<dbReference type="Gene3D" id="3.90.420.10">
    <property type="entry name" value="Oxidoreductase, molybdopterin-binding domain"/>
    <property type="match status" value="1"/>
</dbReference>
<dbReference type="Proteomes" id="UP000730482">
    <property type="component" value="Unassembled WGS sequence"/>
</dbReference>
<reference evidence="1 2" key="1">
    <citation type="submission" date="2020-02" db="EMBL/GenBank/DDBJ databases">
        <title>Acidophilic actinobacteria isolated from forest soil.</title>
        <authorList>
            <person name="Golinska P."/>
        </authorList>
    </citation>
    <scope>NUCLEOTIDE SEQUENCE [LARGE SCALE GENOMIC DNA]</scope>
    <source>
        <strain evidence="1 2">NL8</strain>
    </source>
</reference>